<dbReference type="SMART" id="SM00347">
    <property type="entry name" value="HTH_MARR"/>
    <property type="match status" value="1"/>
</dbReference>
<dbReference type="InterPro" id="IPR039422">
    <property type="entry name" value="MarR/SlyA-like"/>
</dbReference>
<dbReference type="SUPFAM" id="SSF46785">
    <property type="entry name" value="Winged helix' DNA-binding domain"/>
    <property type="match status" value="1"/>
</dbReference>
<dbReference type="InterPro" id="IPR011991">
    <property type="entry name" value="ArsR-like_HTH"/>
</dbReference>
<dbReference type="InterPro" id="IPR036388">
    <property type="entry name" value="WH-like_DNA-bd_sf"/>
</dbReference>
<dbReference type="GO" id="GO:0006950">
    <property type="term" value="P:response to stress"/>
    <property type="evidence" value="ECO:0007669"/>
    <property type="project" value="TreeGrafter"/>
</dbReference>
<dbReference type="RefSeq" id="WP_154607478.1">
    <property type="nucleotide sequence ID" value="NZ_CP072115.1"/>
</dbReference>
<evidence type="ECO:0000256" key="1">
    <source>
        <dbReference type="ARBA" id="ARBA00023015"/>
    </source>
</evidence>
<dbReference type="Gene3D" id="1.10.10.10">
    <property type="entry name" value="Winged helix-like DNA-binding domain superfamily/Winged helix DNA-binding domain"/>
    <property type="match status" value="1"/>
</dbReference>
<dbReference type="PRINTS" id="PR00598">
    <property type="entry name" value="HTHMARR"/>
</dbReference>
<evidence type="ECO:0000313" key="7">
    <source>
        <dbReference type="Proteomes" id="UP000435060"/>
    </source>
</evidence>
<dbReference type="PANTHER" id="PTHR33164">
    <property type="entry name" value="TRANSCRIPTIONAL REGULATOR, MARR FAMILY"/>
    <property type="match status" value="1"/>
</dbReference>
<dbReference type="CDD" id="cd00090">
    <property type="entry name" value="HTH_ARSR"/>
    <property type="match status" value="1"/>
</dbReference>
<evidence type="ECO:0000313" key="8">
    <source>
        <dbReference type="Proteomes" id="UP000435423"/>
    </source>
</evidence>
<dbReference type="AlphaFoldDB" id="A0A6I4R7D1"/>
<evidence type="ECO:0000313" key="6">
    <source>
        <dbReference type="EMBL" id="MWV55409.1"/>
    </source>
</evidence>
<dbReference type="EMBL" id="WLCG01000001">
    <property type="protein sequence ID" value="MTB63613.1"/>
    <property type="molecule type" value="Genomic_DNA"/>
</dbReference>
<dbReference type="GO" id="GO:0003700">
    <property type="term" value="F:DNA-binding transcription factor activity"/>
    <property type="evidence" value="ECO:0007669"/>
    <property type="project" value="InterPro"/>
</dbReference>
<accession>A0A6I4R7D1</accession>
<dbReference type="InterPro" id="IPR036390">
    <property type="entry name" value="WH_DNA-bd_sf"/>
</dbReference>
<dbReference type="PROSITE" id="PS01117">
    <property type="entry name" value="HTH_MARR_1"/>
    <property type="match status" value="1"/>
</dbReference>
<protein>
    <submittedName>
        <fullName evidence="6">MarR family transcriptional regulator</fullName>
    </submittedName>
</protein>
<evidence type="ECO:0000256" key="2">
    <source>
        <dbReference type="ARBA" id="ARBA00023125"/>
    </source>
</evidence>
<keyword evidence="1" id="KW-0805">Transcription regulation</keyword>
<dbReference type="PROSITE" id="PS50995">
    <property type="entry name" value="HTH_MARR_2"/>
    <property type="match status" value="1"/>
</dbReference>
<keyword evidence="3" id="KW-0804">Transcription</keyword>
<dbReference type="EMBL" id="WUBJ01000001">
    <property type="protein sequence ID" value="MWV55409.1"/>
    <property type="molecule type" value="Genomic_DNA"/>
</dbReference>
<organism evidence="6 8">
    <name type="scientific">Streptococcus zhangguiae</name>
    <dbReference type="NCBI Taxonomy" id="2664091"/>
    <lineage>
        <taxon>Bacteria</taxon>
        <taxon>Bacillati</taxon>
        <taxon>Bacillota</taxon>
        <taxon>Bacilli</taxon>
        <taxon>Lactobacillales</taxon>
        <taxon>Streptococcaceae</taxon>
        <taxon>Streptococcus</taxon>
    </lineage>
</organism>
<dbReference type="InterPro" id="IPR023187">
    <property type="entry name" value="Tscrpt_reg_MarR-type_CS"/>
</dbReference>
<dbReference type="Proteomes" id="UP000435423">
    <property type="component" value="Unassembled WGS sequence"/>
</dbReference>
<sequence length="144" mass="16709">MTAINHLLYQLHITDQVVTQLFEKRLEISLTRYELLQVLLKEAPCNQVQVQHVLQIDQAALTRHFKILEEKGYVTRVRNPHNQREMLVDVTDFAKEQLLLSSPPYHVSVKEQMEGILSAEERVTLRDLLGKLVIGLEEIVIDKD</sequence>
<evidence type="ECO:0000256" key="3">
    <source>
        <dbReference type="ARBA" id="ARBA00023163"/>
    </source>
</evidence>
<gene>
    <name evidence="5" type="ORF">GGG87_01135</name>
    <name evidence="6" type="ORF">GGH11_00150</name>
</gene>
<dbReference type="InterPro" id="IPR000835">
    <property type="entry name" value="HTH_MarR-typ"/>
</dbReference>
<proteinExistence type="predicted"/>
<keyword evidence="2" id="KW-0238">DNA-binding</keyword>
<reference evidence="6 8" key="1">
    <citation type="submission" date="2019-10" db="EMBL/GenBank/DDBJ databases">
        <title>Streptococcis sp, isolated from the respiratory tract of Marmot.</title>
        <authorList>
            <person name="Zhang G."/>
        </authorList>
    </citation>
    <scope>NUCLEOTIDE SEQUENCE [LARGE SCALE GENOMIC DNA]</scope>
    <source>
        <strain evidence="6">Zg-70</strain>
        <strain evidence="8">zg-70</strain>
    </source>
</reference>
<evidence type="ECO:0000259" key="4">
    <source>
        <dbReference type="PROSITE" id="PS50995"/>
    </source>
</evidence>
<name>A0A6I4R7D1_9STRE</name>
<keyword evidence="7" id="KW-1185">Reference proteome</keyword>
<dbReference type="Pfam" id="PF01047">
    <property type="entry name" value="MarR"/>
    <property type="match status" value="1"/>
</dbReference>
<dbReference type="Proteomes" id="UP000435060">
    <property type="component" value="Unassembled WGS sequence"/>
</dbReference>
<reference evidence="5 7" key="2">
    <citation type="submission" date="2019-11" db="EMBL/GenBank/DDBJ databases">
        <title>Streptococcis sp. isolated from the respiratory tract of Marmot.</title>
        <authorList>
            <person name="Zhang G."/>
        </authorList>
    </citation>
    <scope>NUCLEOTIDE SEQUENCE [LARGE SCALE GENOMIC DNA]</scope>
    <source>
        <strain evidence="7">zg-86</strain>
        <strain evidence="5">Zg-86</strain>
    </source>
</reference>
<feature type="domain" description="HTH marR-type" evidence="4">
    <location>
        <begin position="1"/>
        <end position="134"/>
    </location>
</feature>
<dbReference type="PANTHER" id="PTHR33164:SF99">
    <property type="entry name" value="MARR FAMILY REGULATORY PROTEIN"/>
    <property type="match status" value="1"/>
</dbReference>
<evidence type="ECO:0000313" key="5">
    <source>
        <dbReference type="EMBL" id="MTB63613.1"/>
    </source>
</evidence>
<dbReference type="GO" id="GO:0003677">
    <property type="term" value="F:DNA binding"/>
    <property type="evidence" value="ECO:0007669"/>
    <property type="project" value="UniProtKB-KW"/>
</dbReference>
<comment type="caution">
    <text evidence="6">The sequence shown here is derived from an EMBL/GenBank/DDBJ whole genome shotgun (WGS) entry which is preliminary data.</text>
</comment>